<protein>
    <submittedName>
        <fullName evidence="2">Uncharacterized protein</fullName>
    </submittedName>
</protein>
<gene>
    <name evidence="2" type="ORF">ACH4F9_35240</name>
</gene>
<evidence type="ECO:0000256" key="1">
    <source>
        <dbReference type="SAM" id="MobiDB-lite"/>
    </source>
</evidence>
<dbReference type="RefSeq" id="WP_397716633.1">
    <property type="nucleotide sequence ID" value="NZ_JBIRGN010000007.1"/>
</dbReference>
<evidence type="ECO:0000313" key="2">
    <source>
        <dbReference type="EMBL" id="MFH8550273.1"/>
    </source>
</evidence>
<keyword evidence="3" id="KW-1185">Reference proteome</keyword>
<comment type="caution">
    <text evidence="2">The sequence shown here is derived from an EMBL/GenBank/DDBJ whole genome shotgun (WGS) entry which is preliminary data.</text>
</comment>
<accession>A0ABW7QZ24</accession>
<name>A0ABW7QZ24_9ACTN</name>
<evidence type="ECO:0000313" key="3">
    <source>
        <dbReference type="Proteomes" id="UP001610818"/>
    </source>
</evidence>
<reference evidence="2 3" key="1">
    <citation type="submission" date="2024-10" db="EMBL/GenBank/DDBJ databases">
        <title>The Natural Products Discovery Center: Release of the First 8490 Sequenced Strains for Exploring Actinobacteria Biosynthetic Diversity.</title>
        <authorList>
            <person name="Kalkreuter E."/>
            <person name="Kautsar S.A."/>
            <person name="Yang D."/>
            <person name="Bader C.D."/>
            <person name="Teijaro C.N."/>
            <person name="Fluegel L."/>
            <person name="Davis C.M."/>
            <person name="Simpson J.R."/>
            <person name="Lauterbach L."/>
            <person name="Steele A.D."/>
            <person name="Gui C."/>
            <person name="Meng S."/>
            <person name="Li G."/>
            <person name="Viehrig K."/>
            <person name="Ye F."/>
            <person name="Su P."/>
            <person name="Kiefer A.F."/>
            <person name="Nichols A."/>
            <person name="Cepeda A.J."/>
            <person name="Yan W."/>
            <person name="Fan B."/>
            <person name="Jiang Y."/>
            <person name="Adhikari A."/>
            <person name="Zheng C.-J."/>
            <person name="Schuster L."/>
            <person name="Cowan T.M."/>
            <person name="Smanski M.J."/>
            <person name="Chevrette M.G."/>
            <person name="De Carvalho L.P.S."/>
            <person name="Shen B."/>
        </authorList>
    </citation>
    <scope>NUCLEOTIDE SEQUENCE [LARGE SCALE GENOMIC DNA]</scope>
    <source>
        <strain evidence="2 3">NPDC017990</strain>
    </source>
</reference>
<organism evidence="2 3">
    <name type="scientific">Streptomyces longisporoflavus</name>
    <dbReference type="NCBI Taxonomy" id="28044"/>
    <lineage>
        <taxon>Bacteria</taxon>
        <taxon>Bacillati</taxon>
        <taxon>Actinomycetota</taxon>
        <taxon>Actinomycetes</taxon>
        <taxon>Kitasatosporales</taxon>
        <taxon>Streptomycetaceae</taxon>
        <taxon>Streptomyces</taxon>
    </lineage>
</organism>
<feature type="region of interest" description="Disordered" evidence="1">
    <location>
        <begin position="40"/>
        <end position="59"/>
    </location>
</feature>
<dbReference type="Proteomes" id="UP001610818">
    <property type="component" value="Unassembled WGS sequence"/>
</dbReference>
<dbReference type="EMBL" id="JBIRGQ010000007">
    <property type="protein sequence ID" value="MFH8550273.1"/>
    <property type="molecule type" value="Genomic_DNA"/>
</dbReference>
<sequence length="74" mass="8152">MNGDPTVPEAGTYAMDFRDGSVGQVMGCEGGLVQLRPLRGGREWDCPPESVGQAAPDEVLREKVRQLNRERRLP</sequence>
<proteinExistence type="predicted"/>